<comment type="cofactor">
    <cofactor evidence="1">
        <name>Mg(2+)</name>
        <dbReference type="ChEBI" id="CHEBI:18420"/>
    </cofactor>
</comment>
<evidence type="ECO:0000313" key="5">
    <source>
        <dbReference type="EMBL" id="SVC20556.1"/>
    </source>
</evidence>
<dbReference type="GO" id="GO:0016052">
    <property type="term" value="P:carbohydrate catabolic process"/>
    <property type="evidence" value="ECO:0007669"/>
    <property type="project" value="TreeGrafter"/>
</dbReference>
<dbReference type="EMBL" id="UINC01078982">
    <property type="protein sequence ID" value="SVC20556.1"/>
    <property type="molecule type" value="Genomic_DNA"/>
</dbReference>
<gene>
    <name evidence="5" type="ORF">METZ01_LOCUS273410</name>
</gene>
<dbReference type="Pfam" id="PF13378">
    <property type="entry name" value="MR_MLE_C"/>
    <property type="match status" value="1"/>
</dbReference>
<keyword evidence="2" id="KW-0479">Metal-binding</keyword>
<feature type="non-terminal residue" evidence="5">
    <location>
        <position position="1"/>
    </location>
</feature>
<dbReference type="InterPro" id="IPR029065">
    <property type="entry name" value="Enolase_C-like"/>
</dbReference>
<evidence type="ECO:0000256" key="3">
    <source>
        <dbReference type="ARBA" id="ARBA00022842"/>
    </source>
</evidence>
<keyword evidence="3" id="KW-0460">Magnesium</keyword>
<protein>
    <recommendedName>
        <fullName evidence="4">Mandelate racemase/muconate lactonizing enzyme C-terminal domain-containing protein</fullName>
    </recommendedName>
</protein>
<dbReference type="SUPFAM" id="SSF54826">
    <property type="entry name" value="Enolase N-terminal domain-like"/>
    <property type="match status" value="1"/>
</dbReference>
<accession>A0A382K992</accession>
<name>A0A382K992_9ZZZZ</name>
<dbReference type="InterPro" id="IPR029017">
    <property type="entry name" value="Enolase-like_N"/>
</dbReference>
<dbReference type="SFLD" id="SFLDS00001">
    <property type="entry name" value="Enolase"/>
    <property type="match status" value="1"/>
</dbReference>
<dbReference type="CDD" id="cd03316">
    <property type="entry name" value="MR_like"/>
    <property type="match status" value="1"/>
</dbReference>
<dbReference type="GO" id="GO:0016836">
    <property type="term" value="F:hydro-lyase activity"/>
    <property type="evidence" value="ECO:0007669"/>
    <property type="project" value="TreeGrafter"/>
</dbReference>
<reference evidence="5" key="1">
    <citation type="submission" date="2018-05" db="EMBL/GenBank/DDBJ databases">
        <authorList>
            <person name="Lanie J.A."/>
            <person name="Ng W.-L."/>
            <person name="Kazmierczak K.M."/>
            <person name="Andrzejewski T.M."/>
            <person name="Davidsen T.M."/>
            <person name="Wayne K.J."/>
            <person name="Tettelin H."/>
            <person name="Glass J.I."/>
            <person name="Rusch D."/>
            <person name="Podicherti R."/>
            <person name="Tsui H.-C.T."/>
            <person name="Winkler M.E."/>
        </authorList>
    </citation>
    <scope>NUCLEOTIDE SEQUENCE</scope>
</reference>
<organism evidence="5">
    <name type="scientific">marine metagenome</name>
    <dbReference type="NCBI Taxonomy" id="408172"/>
    <lineage>
        <taxon>unclassified sequences</taxon>
        <taxon>metagenomes</taxon>
        <taxon>ecological metagenomes</taxon>
    </lineage>
</organism>
<dbReference type="Gene3D" id="3.30.390.10">
    <property type="entry name" value="Enolase-like, N-terminal domain"/>
    <property type="match status" value="1"/>
</dbReference>
<dbReference type="PANTHER" id="PTHR13794">
    <property type="entry name" value="ENOLASE SUPERFAMILY, MANDELATE RACEMASE"/>
    <property type="match status" value="1"/>
</dbReference>
<dbReference type="AlphaFoldDB" id="A0A382K992"/>
<dbReference type="SMART" id="SM00922">
    <property type="entry name" value="MR_MLE"/>
    <property type="match status" value="1"/>
</dbReference>
<dbReference type="InterPro" id="IPR013342">
    <property type="entry name" value="Mandelate_racemase_C"/>
</dbReference>
<evidence type="ECO:0000256" key="2">
    <source>
        <dbReference type="ARBA" id="ARBA00022723"/>
    </source>
</evidence>
<dbReference type="GO" id="GO:0000287">
    <property type="term" value="F:magnesium ion binding"/>
    <property type="evidence" value="ECO:0007669"/>
    <property type="project" value="TreeGrafter"/>
</dbReference>
<proteinExistence type="predicted"/>
<dbReference type="PANTHER" id="PTHR13794:SF58">
    <property type="entry name" value="MITOCHONDRIAL ENOLASE SUPERFAMILY MEMBER 1"/>
    <property type="match status" value="1"/>
</dbReference>
<feature type="domain" description="Mandelate racemase/muconate lactonizing enzyme C-terminal" evidence="4">
    <location>
        <begin position="183"/>
        <end position="287"/>
    </location>
</feature>
<sequence length="416" mass="46173">LTTIASMNRRSFLFSTSIPAATVLMGGIPQGHSKPVDPIGTFKPLVQRDRLPNPVIIQSLELYERDDNWFIRARSKDGAEGWSVGHPKKMELSQHVFTKVIAPYMRGKDARDLDRLVDGVFLSGNNYKMQGQLFWVPLAAAEFAILDLLGKVAKCSAADLLGGQRRKQINLYIANNHRTKDAQESLRRIIKSVKSIDAKALKFKIGGRMKVIDEVPNRTEKLIPMVAKALGDRCTLYADANSSYLSVQKAIEVGKILEANGVAFYEEPVPFDYLDETKRVAEALNIPIAWGEQESSQWRFKWMVENSGVRIFQPDIFYYGGLIRSLRVAQMAAAKGFDCTPHISGGGLGFLYMGIYAACCPNPGPHQEYKGLTDDFPWESTGDKITVKNGSMTAPNGHGIGVDIDPDYLANVDRVK</sequence>
<dbReference type="SUPFAM" id="SSF51604">
    <property type="entry name" value="Enolase C-terminal domain-like"/>
    <property type="match status" value="1"/>
</dbReference>
<evidence type="ECO:0000259" key="4">
    <source>
        <dbReference type="SMART" id="SM00922"/>
    </source>
</evidence>
<dbReference type="InterPro" id="IPR046945">
    <property type="entry name" value="RHMD-like"/>
</dbReference>
<evidence type="ECO:0000256" key="1">
    <source>
        <dbReference type="ARBA" id="ARBA00001946"/>
    </source>
</evidence>
<dbReference type="InterPro" id="IPR036849">
    <property type="entry name" value="Enolase-like_C_sf"/>
</dbReference>
<dbReference type="Gene3D" id="3.20.20.120">
    <property type="entry name" value="Enolase-like C-terminal domain"/>
    <property type="match status" value="1"/>
</dbReference>